<comment type="caution">
    <text evidence="9">The sequence shown here is derived from an EMBL/GenBank/DDBJ whole genome shotgun (WGS) entry which is preliminary data.</text>
</comment>
<evidence type="ECO:0000313" key="10">
    <source>
        <dbReference type="Proteomes" id="UP000704712"/>
    </source>
</evidence>
<dbReference type="GO" id="GO:0016787">
    <property type="term" value="F:hydrolase activity"/>
    <property type="evidence" value="ECO:0007669"/>
    <property type="project" value="UniProtKB-KW"/>
</dbReference>
<evidence type="ECO:0000256" key="2">
    <source>
        <dbReference type="ARBA" id="ARBA00004123"/>
    </source>
</evidence>
<dbReference type="EMBL" id="JAACNO010003074">
    <property type="protein sequence ID" value="KAF4128741.1"/>
    <property type="molecule type" value="Genomic_DNA"/>
</dbReference>
<keyword evidence="5" id="KW-0479">Metal-binding</keyword>
<dbReference type="PANTHER" id="PTHR22930">
    <property type="match status" value="1"/>
</dbReference>
<evidence type="ECO:0000259" key="8">
    <source>
        <dbReference type="Pfam" id="PF13359"/>
    </source>
</evidence>
<evidence type="ECO:0000256" key="3">
    <source>
        <dbReference type="ARBA" id="ARBA00006958"/>
    </source>
</evidence>
<dbReference type="InterPro" id="IPR045249">
    <property type="entry name" value="HARBI1-like"/>
</dbReference>
<comment type="cofactor">
    <cofactor evidence="1">
        <name>a divalent metal cation</name>
        <dbReference type="ChEBI" id="CHEBI:60240"/>
    </cofactor>
</comment>
<dbReference type="InterPro" id="IPR027806">
    <property type="entry name" value="HARBI1_dom"/>
</dbReference>
<accession>A0A8S9TK95</accession>
<dbReference type="GO" id="GO:0046872">
    <property type="term" value="F:metal ion binding"/>
    <property type="evidence" value="ECO:0007669"/>
    <property type="project" value="UniProtKB-KW"/>
</dbReference>
<evidence type="ECO:0000256" key="1">
    <source>
        <dbReference type="ARBA" id="ARBA00001968"/>
    </source>
</evidence>
<protein>
    <submittedName>
        <fullName evidence="9">DDE superfamily endonuclease</fullName>
    </submittedName>
</protein>
<proteinExistence type="inferred from homology"/>
<name>A0A8S9TK95_PHYIN</name>
<dbReference type="GO" id="GO:0005634">
    <property type="term" value="C:nucleus"/>
    <property type="evidence" value="ECO:0007669"/>
    <property type="project" value="UniProtKB-SubCell"/>
</dbReference>
<evidence type="ECO:0000256" key="6">
    <source>
        <dbReference type="ARBA" id="ARBA00022801"/>
    </source>
</evidence>
<evidence type="ECO:0000256" key="4">
    <source>
        <dbReference type="ARBA" id="ARBA00022722"/>
    </source>
</evidence>
<dbReference type="Proteomes" id="UP000704712">
    <property type="component" value="Unassembled WGS sequence"/>
</dbReference>
<keyword evidence="9" id="KW-0255">Endonuclease</keyword>
<dbReference type="PANTHER" id="PTHR22930:SF85">
    <property type="entry name" value="GH03217P-RELATED"/>
    <property type="match status" value="1"/>
</dbReference>
<evidence type="ECO:0000256" key="5">
    <source>
        <dbReference type="ARBA" id="ARBA00022723"/>
    </source>
</evidence>
<evidence type="ECO:0000256" key="7">
    <source>
        <dbReference type="ARBA" id="ARBA00023242"/>
    </source>
</evidence>
<keyword evidence="4" id="KW-0540">Nuclease</keyword>
<keyword evidence="7" id="KW-0539">Nucleus</keyword>
<dbReference type="Pfam" id="PF13359">
    <property type="entry name" value="DDE_Tnp_4"/>
    <property type="match status" value="1"/>
</dbReference>
<dbReference type="GO" id="GO:0004519">
    <property type="term" value="F:endonuclease activity"/>
    <property type="evidence" value="ECO:0007669"/>
    <property type="project" value="UniProtKB-KW"/>
</dbReference>
<gene>
    <name evidence="9" type="ORF">GN958_ATG22163</name>
</gene>
<evidence type="ECO:0000313" key="9">
    <source>
        <dbReference type="EMBL" id="KAF4128741.1"/>
    </source>
</evidence>
<comment type="subcellular location">
    <subcellularLocation>
        <location evidence="2">Nucleus</location>
    </subcellularLocation>
</comment>
<organism evidence="9 10">
    <name type="scientific">Phytophthora infestans</name>
    <name type="common">Potato late blight agent</name>
    <name type="synonym">Botrytis infestans</name>
    <dbReference type="NCBI Taxonomy" id="4787"/>
    <lineage>
        <taxon>Eukaryota</taxon>
        <taxon>Sar</taxon>
        <taxon>Stramenopiles</taxon>
        <taxon>Oomycota</taxon>
        <taxon>Peronosporomycetes</taxon>
        <taxon>Peronosporales</taxon>
        <taxon>Peronosporaceae</taxon>
        <taxon>Phytophthora</taxon>
    </lineage>
</organism>
<keyword evidence="6" id="KW-0378">Hydrolase</keyword>
<reference evidence="9" key="1">
    <citation type="submission" date="2020-03" db="EMBL/GenBank/DDBJ databases">
        <title>Hybrid Assembly of Korean Phytophthora infestans isolates.</title>
        <authorList>
            <person name="Prokchorchik M."/>
            <person name="Lee Y."/>
            <person name="Seo J."/>
            <person name="Cho J.-H."/>
            <person name="Park Y.-E."/>
            <person name="Jang D.-C."/>
            <person name="Im J.-S."/>
            <person name="Choi J.-G."/>
            <person name="Park H.-J."/>
            <person name="Lee G.-B."/>
            <person name="Lee Y.-G."/>
            <person name="Hong S.-Y."/>
            <person name="Cho K."/>
            <person name="Sohn K.H."/>
        </authorList>
    </citation>
    <scope>NUCLEOTIDE SEQUENCE</scope>
    <source>
        <strain evidence="9">KR_2_A2</strain>
    </source>
</reference>
<comment type="similarity">
    <text evidence="3">Belongs to the HARBI1 family.</text>
</comment>
<dbReference type="AlphaFoldDB" id="A0A8S9TK95"/>
<feature type="domain" description="DDE Tnp4" evidence="8">
    <location>
        <begin position="62"/>
        <end position="213"/>
    </location>
</feature>
<sequence>MDEAATVLGISRPRSVVYINDCLDVLSSMAATKVILPKASEVASIEAGFFAVAGFPGVVGAVDGTLIAIPRPHDFEGWYCRKGFPAVNVQAVVDHPGAFRSISIRSGSNNDQSLWNGSGVRKCLSTFVPPGKHLLVDAGYKIWGHMLTPYPESEAADERRKRIYNRVHSRTRIAVECAFGRLKNRFRILLAKLEQKTPGRICKVIYSCIVLHNMLLAVNDSCALNGEDPHRAELQVRDDDGGLSVAEQSFSHRLGKTKRDDLADIFMS</sequence>